<accession>A0A8B4SBN8</accession>
<dbReference type="CDD" id="cd05466">
    <property type="entry name" value="PBP2_LTTR_substrate"/>
    <property type="match status" value="1"/>
</dbReference>
<keyword evidence="4" id="KW-0804">Transcription</keyword>
<keyword evidence="2" id="KW-0805">Transcription regulation</keyword>
<comment type="similarity">
    <text evidence="1">Belongs to the LysR transcriptional regulatory family.</text>
</comment>
<sequence length="301" mass="34015">MVKSGHRFLEDLVMFATQLKSFFWVARLGSITQAARQLRLSQPTVTAQIKALEEQYEVELFTRQSGRLAITDAGLKLLPGVEKLLLQSAQIESALRQSGHVNQGQLRIGATAPYYVLDIVKRYQQQYALVEVSIVNGNSRQMIQALAEYQVDLATSSHLDTDPRLLRLELGRDPLALVVHRQHALAGQRSVAIKDLAKNTLILRERGSMTRQMTEQMLEAAQVSPHRILEIASRESIREAVIRQMGISIFARHEASAHPDLVVLDLEGEVPCLPEYLYCLRERRDAQLIQPFLQMAESRKN</sequence>
<name>A0A8B4SBN8_COMTE</name>
<dbReference type="Proteomes" id="UP000255070">
    <property type="component" value="Unassembled WGS sequence"/>
</dbReference>
<dbReference type="EMBL" id="UFXL01000001">
    <property type="protein sequence ID" value="SUY79745.1"/>
    <property type="molecule type" value="Genomic_DNA"/>
</dbReference>
<dbReference type="PANTHER" id="PTHR30126:SF94">
    <property type="entry name" value="LYSR FAMILY TRANSCRIPTIONAL REGULATOR"/>
    <property type="match status" value="1"/>
</dbReference>
<dbReference type="Gene3D" id="3.40.190.290">
    <property type="match status" value="1"/>
</dbReference>
<dbReference type="InterPro" id="IPR000847">
    <property type="entry name" value="LysR_HTH_N"/>
</dbReference>
<dbReference type="InterPro" id="IPR005119">
    <property type="entry name" value="LysR_subst-bd"/>
</dbReference>
<dbReference type="InterPro" id="IPR036388">
    <property type="entry name" value="WH-like_DNA-bd_sf"/>
</dbReference>
<evidence type="ECO:0000256" key="2">
    <source>
        <dbReference type="ARBA" id="ARBA00023015"/>
    </source>
</evidence>
<gene>
    <name evidence="6" type="primary">cmpR_9</name>
    <name evidence="6" type="ORF">NCTC10698_04690</name>
</gene>
<dbReference type="Pfam" id="PF00126">
    <property type="entry name" value="HTH_1"/>
    <property type="match status" value="1"/>
</dbReference>
<comment type="caution">
    <text evidence="6">The sequence shown here is derived from an EMBL/GenBank/DDBJ whole genome shotgun (WGS) entry which is preliminary data.</text>
</comment>
<dbReference type="NCBIfam" id="TIGR03339">
    <property type="entry name" value="phn_lysR"/>
    <property type="match status" value="1"/>
</dbReference>
<dbReference type="SUPFAM" id="SSF46785">
    <property type="entry name" value="Winged helix' DNA-binding domain"/>
    <property type="match status" value="1"/>
</dbReference>
<evidence type="ECO:0000313" key="7">
    <source>
        <dbReference type="Proteomes" id="UP000255070"/>
    </source>
</evidence>
<proteinExistence type="inferred from homology"/>
<dbReference type="FunFam" id="1.10.10.10:FF:000001">
    <property type="entry name" value="LysR family transcriptional regulator"/>
    <property type="match status" value="1"/>
</dbReference>
<evidence type="ECO:0000313" key="6">
    <source>
        <dbReference type="EMBL" id="SUY79745.1"/>
    </source>
</evidence>
<dbReference type="AlphaFoldDB" id="A0A8B4SBN8"/>
<dbReference type="PRINTS" id="PR00039">
    <property type="entry name" value="HTHLYSR"/>
</dbReference>
<dbReference type="GO" id="GO:0000976">
    <property type="term" value="F:transcription cis-regulatory region binding"/>
    <property type="evidence" value="ECO:0007669"/>
    <property type="project" value="TreeGrafter"/>
</dbReference>
<evidence type="ECO:0000256" key="3">
    <source>
        <dbReference type="ARBA" id="ARBA00023125"/>
    </source>
</evidence>
<dbReference type="InterPro" id="IPR036390">
    <property type="entry name" value="WH_DNA-bd_sf"/>
</dbReference>
<evidence type="ECO:0000256" key="4">
    <source>
        <dbReference type="ARBA" id="ARBA00023163"/>
    </source>
</evidence>
<keyword evidence="3" id="KW-0238">DNA-binding</keyword>
<evidence type="ECO:0000256" key="1">
    <source>
        <dbReference type="ARBA" id="ARBA00009437"/>
    </source>
</evidence>
<organism evidence="6 7">
    <name type="scientific">Comamonas testosteroni</name>
    <name type="common">Pseudomonas testosteroni</name>
    <dbReference type="NCBI Taxonomy" id="285"/>
    <lineage>
        <taxon>Bacteria</taxon>
        <taxon>Pseudomonadati</taxon>
        <taxon>Pseudomonadota</taxon>
        <taxon>Betaproteobacteria</taxon>
        <taxon>Burkholderiales</taxon>
        <taxon>Comamonadaceae</taxon>
        <taxon>Comamonas</taxon>
    </lineage>
</organism>
<dbReference type="PANTHER" id="PTHR30126">
    <property type="entry name" value="HTH-TYPE TRANSCRIPTIONAL REGULATOR"/>
    <property type="match status" value="1"/>
</dbReference>
<dbReference type="GO" id="GO:0003700">
    <property type="term" value="F:DNA-binding transcription factor activity"/>
    <property type="evidence" value="ECO:0007669"/>
    <property type="project" value="InterPro"/>
</dbReference>
<evidence type="ECO:0000259" key="5">
    <source>
        <dbReference type="PROSITE" id="PS50931"/>
    </source>
</evidence>
<feature type="domain" description="HTH lysR-type" evidence="5">
    <location>
        <begin position="14"/>
        <end position="71"/>
    </location>
</feature>
<reference evidence="6 7" key="1">
    <citation type="submission" date="2018-06" db="EMBL/GenBank/DDBJ databases">
        <authorList>
            <consortium name="Pathogen Informatics"/>
            <person name="Doyle S."/>
        </authorList>
    </citation>
    <scope>NUCLEOTIDE SEQUENCE [LARGE SCALE GENOMIC DNA]</scope>
    <source>
        <strain evidence="6 7">NCTC10698</strain>
    </source>
</reference>
<dbReference type="PROSITE" id="PS50931">
    <property type="entry name" value="HTH_LYSR"/>
    <property type="match status" value="1"/>
</dbReference>
<dbReference type="SUPFAM" id="SSF53850">
    <property type="entry name" value="Periplasmic binding protein-like II"/>
    <property type="match status" value="1"/>
</dbReference>
<protein>
    <submittedName>
        <fullName evidence="6">HTH-type transcriptional activator CmpR</fullName>
    </submittedName>
</protein>
<dbReference type="InterPro" id="IPR017724">
    <property type="entry name" value="Tscrpt_reg_LysR"/>
</dbReference>
<dbReference type="Pfam" id="PF03466">
    <property type="entry name" value="LysR_substrate"/>
    <property type="match status" value="1"/>
</dbReference>
<keyword evidence="7" id="KW-1185">Reference proteome</keyword>
<dbReference type="Gene3D" id="1.10.10.10">
    <property type="entry name" value="Winged helix-like DNA-binding domain superfamily/Winged helix DNA-binding domain"/>
    <property type="match status" value="1"/>
</dbReference>